<evidence type="ECO:0000313" key="2">
    <source>
        <dbReference type="Proteomes" id="UP000199702"/>
    </source>
</evidence>
<dbReference type="Gene3D" id="1.20.1260.10">
    <property type="match status" value="1"/>
</dbReference>
<accession>A0A1H6Q9Q4</accession>
<dbReference type="InterPro" id="IPR012347">
    <property type="entry name" value="Ferritin-like"/>
</dbReference>
<dbReference type="InterPro" id="IPR009078">
    <property type="entry name" value="Ferritin-like_SF"/>
</dbReference>
<dbReference type="PANTHER" id="PTHR30565">
    <property type="entry name" value="PROTEIN YCIF"/>
    <property type="match status" value="1"/>
</dbReference>
<dbReference type="RefSeq" id="WP_091306952.1">
    <property type="nucleotide sequence ID" value="NZ_CBCSJU010000001.1"/>
</dbReference>
<gene>
    <name evidence="1" type="ORF">SAMN05660918_0378</name>
</gene>
<dbReference type="AlphaFoldDB" id="A0A1H6Q9Q4"/>
<dbReference type="STRING" id="402734.SAMN05660918_0378"/>
<dbReference type="PANTHER" id="PTHR30565:SF9">
    <property type="entry name" value="PROTEIN YCIF"/>
    <property type="match status" value="1"/>
</dbReference>
<dbReference type="OrthoDB" id="668490at2"/>
<dbReference type="InterPro" id="IPR047114">
    <property type="entry name" value="YciF"/>
</dbReference>
<reference evidence="2" key="1">
    <citation type="submission" date="2016-10" db="EMBL/GenBank/DDBJ databases">
        <authorList>
            <person name="Varghese N."/>
            <person name="Submissions S."/>
        </authorList>
    </citation>
    <scope>NUCLEOTIDE SEQUENCE [LARGE SCALE GENOMIC DNA]</scope>
    <source>
        <strain evidence="2">DSM 17934</strain>
    </source>
</reference>
<organism evidence="1 2">
    <name type="scientific">Flavobacterium terrigena</name>
    <dbReference type="NCBI Taxonomy" id="402734"/>
    <lineage>
        <taxon>Bacteria</taxon>
        <taxon>Pseudomonadati</taxon>
        <taxon>Bacteroidota</taxon>
        <taxon>Flavobacteriia</taxon>
        <taxon>Flavobacteriales</taxon>
        <taxon>Flavobacteriaceae</taxon>
        <taxon>Flavobacterium</taxon>
    </lineage>
</organism>
<sequence>METNTKITTLVQLLNHELVTLLGIEQKLMEFLPVWIDKTHNLMLKNSLRDYLYRVTHHADNLKNYLSSEIEEDFNKNEFFLSYYLSEVNWRLENCSSEILDAYLLSSIQTVNHIKISNYGTVATWSQLLELNDISLKLHDASINEKHIDEKLSLLAQRDINIKAKIPLALMQ</sequence>
<dbReference type="Proteomes" id="UP000199702">
    <property type="component" value="Unassembled WGS sequence"/>
</dbReference>
<name>A0A1H6Q9Q4_9FLAO</name>
<dbReference type="InterPro" id="IPR010287">
    <property type="entry name" value="DUF892_YciF-like"/>
</dbReference>
<keyword evidence="2" id="KW-1185">Reference proteome</keyword>
<dbReference type="SUPFAM" id="SSF47240">
    <property type="entry name" value="Ferritin-like"/>
    <property type="match status" value="1"/>
</dbReference>
<dbReference type="EMBL" id="FNYA01000001">
    <property type="protein sequence ID" value="SEI40518.1"/>
    <property type="molecule type" value="Genomic_DNA"/>
</dbReference>
<protein>
    <submittedName>
        <fullName evidence="1">Ferritin-like metal-binding protein YciE</fullName>
    </submittedName>
</protein>
<evidence type="ECO:0000313" key="1">
    <source>
        <dbReference type="EMBL" id="SEI40518.1"/>
    </source>
</evidence>
<dbReference type="Pfam" id="PF05974">
    <property type="entry name" value="DUF892"/>
    <property type="match status" value="1"/>
</dbReference>
<proteinExistence type="predicted"/>